<evidence type="ECO:0000256" key="1">
    <source>
        <dbReference type="SAM" id="MobiDB-lite"/>
    </source>
</evidence>
<keyword evidence="4" id="KW-1185">Reference proteome</keyword>
<keyword evidence="2" id="KW-0732">Signal</keyword>
<reference evidence="4" key="1">
    <citation type="submission" date="2016-10" db="EMBL/GenBank/DDBJ databases">
        <authorList>
            <person name="Varghese N."/>
            <person name="Submissions S."/>
        </authorList>
    </citation>
    <scope>NUCLEOTIDE SEQUENCE [LARGE SCALE GENOMIC DNA]</scope>
    <source>
        <strain evidence="4">CGMCC 1.8895</strain>
    </source>
</reference>
<evidence type="ECO:0008006" key="5">
    <source>
        <dbReference type="Google" id="ProtNLM"/>
    </source>
</evidence>
<protein>
    <recommendedName>
        <fullName evidence="5">Lipoprotein</fullName>
    </recommendedName>
</protein>
<name>A0A1G9E2P3_9BACL</name>
<feature type="signal peptide" evidence="2">
    <location>
        <begin position="1"/>
        <end position="24"/>
    </location>
</feature>
<accession>A0A1G9E2P3</accession>
<feature type="chain" id="PRO_5011649765" description="Lipoprotein" evidence="2">
    <location>
        <begin position="25"/>
        <end position="256"/>
    </location>
</feature>
<proteinExistence type="predicted"/>
<feature type="compositionally biased region" description="Acidic residues" evidence="1">
    <location>
        <begin position="26"/>
        <end position="55"/>
    </location>
</feature>
<feature type="region of interest" description="Disordered" evidence="1">
    <location>
        <begin position="23"/>
        <end position="61"/>
    </location>
</feature>
<dbReference type="EMBL" id="FNFY01000007">
    <property type="protein sequence ID" value="SDK70395.1"/>
    <property type="molecule type" value="Genomic_DNA"/>
</dbReference>
<dbReference type="PROSITE" id="PS51257">
    <property type="entry name" value="PROKAR_LIPOPROTEIN"/>
    <property type="match status" value="1"/>
</dbReference>
<organism evidence="3 4">
    <name type="scientific">Lacicoccus qingdaonensis</name>
    <dbReference type="NCBI Taxonomy" id="576118"/>
    <lineage>
        <taxon>Bacteria</taxon>
        <taxon>Bacillati</taxon>
        <taxon>Bacillota</taxon>
        <taxon>Bacilli</taxon>
        <taxon>Bacillales</taxon>
        <taxon>Salinicoccaceae</taxon>
        <taxon>Lacicoccus</taxon>
    </lineage>
</organism>
<evidence type="ECO:0000313" key="4">
    <source>
        <dbReference type="Proteomes" id="UP000199008"/>
    </source>
</evidence>
<evidence type="ECO:0000313" key="3">
    <source>
        <dbReference type="EMBL" id="SDK70395.1"/>
    </source>
</evidence>
<dbReference type="RefSeq" id="WP_143003934.1">
    <property type="nucleotide sequence ID" value="NZ_FNFY01000007.1"/>
</dbReference>
<sequence>MKRNLLMTAIFGLLLLLSACNGNGENESESNGEESSEGETQETGEESEEGGEETSGEASSLSADELIDGAVENWSDTESYELNQIYNMSNGEDSNPIRTITTHSDQNELKVAINSNDVTTTHYIIDGEHYIYKGESLELQDEDMDIENSAYSDLIGQLENYRSGEVTETDNGYSLAVQFENQEDISSLLTEGAGDIIEDADDISGEMTLSFDSDYKYEGGELNAVVNSDGEEYELSSTISIERIGNIPVIEKPSGM</sequence>
<evidence type="ECO:0000256" key="2">
    <source>
        <dbReference type="SAM" id="SignalP"/>
    </source>
</evidence>
<dbReference type="Proteomes" id="UP000199008">
    <property type="component" value="Unassembled WGS sequence"/>
</dbReference>
<dbReference type="OrthoDB" id="2417533at2"/>
<dbReference type="AlphaFoldDB" id="A0A1G9E2P3"/>
<dbReference type="STRING" id="576118.SAMN05216216_10771"/>
<gene>
    <name evidence="3" type="ORF">SAMN05216216_10771</name>
</gene>